<keyword evidence="5" id="KW-1185">Reference proteome</keyword>
<feature type="compositionally biased region" description="Low complexity" evidence="3">
    <location>
        <begin position="266"/>
        <end position="275"/>
    </location>
</feature>
<keyword evidence="1" id="KW-0433">Leucine-rich repeat</keyword>
<dbReference type="OrthoDB" id="120976at2759"/>
<dbReference type="SUPFAM" id="SSF52047">
    <property type="entry name" value="RNI-like"/>
    <property type="match status" value="1"/>
</dbReference>
<feature type="compositionally biased region" description="Basic and acidic residues" evidence="3">
    <location>
        <begin position="285"/>
        <end position="294"/>
    </location>
</feature>
<evidence type="ECO:0008006" key="6">
    <source>
        <dbReference type="Google" id="ProtNLM"/>
    </source>
</evidence>
<dbReference type="InterPro" id="IPR051279">
    <property type="entry name" value="PP1-Reg/Actin-Interact_Protein"/>
</dbReference>
<dbReference type="Proteomes" id="UP000051952">
    <property type="component" value="Unassembled WGS sequence"/>
</dbReference>
<dbReference type="EMBL" id="CYKH01000403">
    <property type="protein sequence ID" value="CUF77685.1"/>
    <property type="molecule type" value="Genomic_DNA"/>
</dbReference>
<dbReference type="AlphaFoldDB" id="A0A0S4IT92"/>
<protein>
    <recommendedName>
        <fullName evidence="6">Leucine-rich repeat protein</fullName>
    </recommendedName>
</protein>
<keyword evidence="2" id="KW-0677">Repeat</keyword>
<gene>
    <name evidence="4" type="ORF">BSAL_65670</name>
</gene>
<dbReference type="VEuPathDB" id="TriTrypDB:BSAL_65670"/>
<dbReference type="SMART" id="SM00368">
    <property type="entry name" value="LRR_RI"/>
    <property type="match status" value="2"/>
</dbReference>
<evidence type="ECO:0000313" key="5">
    <source>
        <dbReference type="Proteomes" id="UP000051952"/>
    </source>
</evidence>
<dbReference type="PANTHER" id="PTHR24112">
    <property type="entry name" value="LEUCINE-RICH REPEAT, ISOFORM F-RELATED"/>
    <property type="match status" value="1"/>
</dbReference>
<name>A0A0S4IT92_BODSA</name>
<evidence type="ECO:0000256" key="2">
    <source>
        <dbReference type="ARBA" id="ARBA00022737"/>
    </source>
</evidence>
<evidence type="ECO:0000313" key="4">
    <source>
        <dbReference type="EMBL" id="CUF77685.1"/>
    </source>
</evidence>
<feature type="region of interest" description="Disordered" evidence="3">
    <location>
        <begin position="253"/>
        <end position="294"/>
    </location>
</feature>
<proteinExistence type="predicted"/>
<dbReference type="InterPro" id="IPR032675">
    <property type="entry name" value="LRR_dom_sf"/>
</dbReference>
<dbReference type="Gene3D" id="3.80.10.10">
    <property type="entry name" value="Ribonuclease Inhibitor"/>
    <property type="match status" value="1"/>
</dbReference>
<evidence type="ECO:0000256" key="3">
    <source>
        <dbReference type="SAM" id="MobiDB-lite"/>
    </source>
</evidence>
<dbReference type="PANTHER" id="PTHR24112:SF9">
    <property type="entry name" value="PROTEIN PHOSPHATASE 1 REGULATORY SUBUNIT 37"/>
    <property type="match status" value="1"/>
</dbReference>
<reference evidence="5" key="1">
    <citation type="submission" date="2015-09" db="EMBL/GenBank/DDBJ databases">
        <authorList>
            <consortium name="Pathogen Informatics"/>
        </authorList>
    </citation>
    <scope>NUCLEOTIDE SEQUENCE [LARGE SCALE GENOMIC DNA]</scope>
    <source>
        <strain evidence="5">Lake Konstanz</strain>
    </source>
</reference>
<accession>A0A0S4IT92</accession>
<evidence type="ECO:0000256" key="1">
    <source>
        <dbReference type="ARBA" id="ARBA00022614"/>
    </source>
</evidence>
<organism evidence="4 5">
    <name type="scientific">Bodo saltans</name>
    <name type="common">Flagellated protozoan</name>
    <dbReference type="NCBI Taxonomy" id="75058"/>
    <lineage>
        <taxon>Eukaryota</taxon>
        <taxon>Discoba</taxon>
        <taxon>Euglenozoa</taxon>
        <taxon>Kinetoplastea</taxon>
        <taxon>Metakinetoplastina</taxon>
        <taxon>Eubodonida</taxon>
        <taxon>Bodonidae</taxon>
        <taxon>Bodo</taxon>
    </lineage>
</organism>
<sequence length="294" mass="31651">MSISSSAQLYHRIRSNDPSLVCLRFTPSLSLAHLSDALLSNSTITQVVVASGGTTTPAPRIDGGSVIPIDAFAQFFASLHHLPLKVLNVSELRLTDVHIRHIVEFLVASKSIHRVDISRNILSVDSAKRLATAVACHPSLKVLELASCGLGDAGVAQLIGTLSPEACALETLNLSNNFITAVSWKPLTEFVLENTTLLHLPTRGNFIQATERAALVEPALARNLETKTKRTKAARPSSALGFLSTLDQQTEATTAAVSSKDKKSSSRQSSADAVRMPSLEILSKQLEEENRQQQ</sequence>